<accession>A0AAV0B5Q4</accession>
<keyword evidence="3" id="KW-1185">Reference proteome</keyword>
<dbReference type="InterPro" id="IPR054722">
    <property type="entry name" value="PolX-like_BBD"/>
</dbReference>
<evidence type="ECO:0000313" key="2">
    <source>
        <dbReference type="EMBL" id="CAH7678733.1"/>
    </source>
</evidence>
<name>A0AAV0B5Q4_PHAPC</name>
<feature type="domain" description="Retrovirus-related Pol polyprotein from transposon TNT 1-94-like beta-barrel" evidence="1">
    <location>
        <begin position="118"/>
        <end position="181"/>
    </location>
</feature>
<dbReference type="AlphaFoldDB" id="A0AAV0B5Q4"/>
<dbReference type="EMBL" id="CALTRL010003233">
    <property type="protein sequence ID" value="CAH7678733.1"/>
    <property type="molecule type" value="Genomic_DNA"/>
</dbReference>
<dbReference type="Proteomes" id="UP001153365">
    <property type="component" value="Unassembled WGS sequence"/>
</dbReference>
<sequence>MVIQQNNAKRNPKANVGEVEGIHGSVAFLGVATTKQENNIGLVGQIYMNEIEDNNIIFFELDKESRNMTENHNGIATELEIFGNLGELETKTYEGNVICAMTGTVVGATALAEEVNSFLLDSRALDHIFTERNKFYNYQPIEGKVEIGEVGRSVDIVGKGDVTLYSNNLAVHFRNAYHVPKGADRGIPSPFFAYRSPYPISPIGFCK</sequence>
<gene>
    <name evidence="2" type="ORF">PPACK8108_LOCUS13190</name>
</gene>
<proteinExistence type="predicted"/>
<dbReference type="Pfam" id="PF22936">
    <property type="entry name" value="Pol_BBD"/>
    <property type="match status" value="1"/>
</dbReference>
<reference evidence="2" key="1">
    <citation type="submission" date="2022-06" db="EMBL/GenBank/DDBJ databases">
        <authorList>
            <consortium name="SYNGENTA / RWTH Aachen University"/>
        </authorList>
    </citation>
    <scope>NUCLEOTIDE SEQUENCE</scope>
</reference>
<protein>
    <submittedName>
        <fullName evidence="2">Expressed protein</fullName>
    </submittedName>
</protein>
<evidence type="ECO:0000313" key="3">
    <source>
        <dbReference type="Proteomes" id="UP001153365"/>
    </source>
</evidence>
<organism evidence="2 3">
    <name type="scientific">Phakopsora pachyrhizi</name>
    <name type="common">Asian soybean rust disease fungus</name>
    <dbReference type="NCBI Taxonomy" id="170000"/>
    <lineage>
        <taxon>Eukaryota</taxon>
        <taxon>Fungi</taxon>
        <taxon>Dikarya</taxon>
        <taxon>Basidiomycota</taxon>
        <taxon>Pucciniomycotina</taxon>
        <taxon>Pucciniomycetes</taxon>
        <taxon>Pucciniales</taxon>
        <taxon>Phakopsoraceae</taxon>
        <taxon>Phakopsora</taxon>
    </lineage>
</organism>
<comment type="caution">
    <text evidence="2">The sequence shown here is derived from an EMBL/GenBank/DDBJ whole genome shotgun (WGS) entry which is preliminary data.</text>
</comment>
<evidence type="ECO:0000259" key="1">
    <source>
        <dbReference type="Pfam" id="PF22936"/>
    </source>
</evidence>